<comment type="caution">
    <text evidence="1">The sequence shown here is derived from an EMBL/GenBank/DDBJ whole genome shotgun (WGS) entry which is preliminary data.</text>
</comment>
<dbReference type="AlphaFoldDB" id="A0A4R7Q825"/>
<reference evidence="1 2" key="1">
    <citation type="submission" date="2019-03" db="EMBL/GenBank/DDBJ databases">
        <title>Genomic Encyclopedia of Archaeal and Bacterial Type Strains, Phase II (KMG-II): from individual species to whole genera.</title>
        <authorList>
            <person name="Goeker M."/>
        </authorList>
    </citation>
    <scope>NUCLEOTIDE SEQUENCE [LARGE SCALE GENOMIC DNA]</scope>
    <source>
        <strain evidence="1 2">DSM 28135</strain>
    </source>
</reference>
<dbReference type="Proteomes" id="UP000294689">
    <property type="component" value="Unassembled WGS sequence"/>
</dbReference>
<accession>A0A4R7Q825</accession>
<organism evidence="1 2">
    <name type="scientific">Gelidibacter sediminis</name>
    <dbReference type="NCBI Taxonomy" id="1608710"/>
    <lineage>
        <taxon>Bacteria</taxon>
        <taxon>Pseudomonadati</taxon>
        <taxon>Bacteroidota</taxon>
        <taxon>Flavobacteriia</taxon>
        <taxon>Flavobacteriales</taxon>
        <taxon>Flavobacteriaceae</taxon>
        <taxon>Gelidibacter</taxon>
    </lineage>
</organism>
<evidence type="ECO:0000313" key="2">
    <source>
        <dbReference type="Proteomes" id="UP000294689"/>
    </source>
</evidence>
<sequence length="69" mass="7561">MLIFAVYIYSMKKEPIKNEITRKEALSRMGKYAALTAIGTFAILQPLKAQETSLPPGGTGDDTFPIDTP</sequence>
<proteinExistence type="predicted"/>
<evidence type="ECO:0000313" key="1">
    <source>
        <dbReference type="EMBL" id="TDU42911.1"/>
    </source>
</evidence>
<protein>
    <submittedName>
        <fullName evidence="1">Uncharacterized protein</fullName>
    </submittedName>
</protein>
<name>A0A4R7Q825_9FLAO</name>
<gene>
    <name evidence="1" type="ORF">BXY82_0312</name>
</gene>
<keyword evidence="2" id="KW-1185">Reference proteome</keyword>
<dbReference type="EMBL" id="SOBW01000007">
    <property type="protein sequence ID" value="TDU42911.1"/>
    <property type="molecule type" value="Genomic_DNA"/>
</dbReference>